<reference evidence="1" key="1">
    <citation type="submission" date="2023-11" db="EMBL/GenBank/DDBJ databases">
        <authorList>
            <person name="Poullet M."/>
        </authorList>
    </citation>
    <scope>NUCLEOTIDE SEQUENCE</scope>
    <source>
        <strain evidence="1">E1834</strain>
    </source>
</reference>
<name>A0ACB1AX33_MELEN</name>
<evidence type="ECO:0000313" key="1">
    <source>
        <dbReference type="EMBL" id="CAK5111033.1"/>
    </source>
</evidence>
<accession>A0ACB1AX33</accession>
<dbReference type="Proteomes" id="UP001497535">
    <property type="component" value="Unassembled WGS sequence"/>
</dbReference>
<protein>
    <submittedName>
        <fullName evidence="1">Uncharacterized protein</fullName>
    </submittedName>
</protein>
<organism evidence="1 2">
    <name type="scientific">Meloidogyne enterolobii</name>
    <name type="common">Root-knot nematode worm</name>
    <name type="synonym">Meloidogyne mayaguensis</name>
    <dbReference type="NCBI Taxonomy" id="390850"/>
    <lineage>
        <taxon>Eukaryota</taxon>
        <taxon>Metazoa</taxon>
        <taxon>Ecdysozoa</taxon>
        <taxon>Nematoda</taxon>
        <taxon>Chromadorea</taxon>
        <taxon>Rhabditida</taxon>
        <taxon>Tylenchina</taxon>
        <taxon>Tylenchomorpha</taxon>
        <taxon>Tylenchoidea</taxon>
        <taxon>Meloidogynidae</taxon>
        <taxon>Meloidogyninae</taxon>
        <taxon>Meloidogyne</taxon>
    </lineage>
</organism>
<dbReference type="EMBL" id="CAVMJV010000138">
    <property type="protein sequence ID" value="CAK5111033.1"/>
    <property type="molecule type" value="Genomic_DNA"/>
</dbReference>
<sequence length="49" mass="5738">MLEEFKKYGDCLFKVRIGKNEITETYEADNIEFLKGIAKQQNILGNLRD</sequence>
<gene>
    <name evidence="1" type="ORF">MENTE1834_LOCUS44574</name>
</gene>
<proteinExistence type="predicted"/>
<evidence type="ECO:0000313" key="2">
    <source>
        <dbReference type="Proteomes" id="UP001497535"/>
    </source>
</evidence>
<keyword evidence="2" id="KW-1185">Reference proteome</keyword>
<comment type="caution">
    <text evidence="1">The sequence shown here is derived from an EMBL/GenBank/DDBJ whole genome shotgun (WGS) entry which is preliminary data.</text>
</comment>